<comment type="caution">
    <text evidence="3">The sequence shown here is derived from an EMBL/GenBank/DDBJ whole genome shotgun (WGS) entry which is preliminary data.</text>
</comment>
<evidence type="ECO:0000259" key="1">
    <source>
        <dbReference type="Pfam" id="PF07969"/>
    </source>
</evidence>
<dbReference type="Proteomes" id="UP000055014">
    <property type="component" value="Unassembled WGS sequence"/>
</dbReference>
<dbReference type="Gene3D" id="3.20.20.140">
    <property type="entry name" value="Metal-dependent hydrolases"/>
    <property type="match status" value="1"/>
</dbReference>
<dbReference type="PANTHER" id="PTHR22642">
    <property type="entry name" value="IMIDAZOLONEPROPIONASE"/>
    <property type="match status" value="1"/>
</dbReference>
<reference evidence="3" key="1">
    <citation type="journal article" date="2015" name="MBio">
        <title>Genome-resolved metagenomic analysis reveals roles for candidate phyla and other microbial community members in biogeochemical transformations in oil reservoirs.</title>
        <authorList>
            <person name="Hu P."/>
            <person name="Tom L."/>
            <person name="Singh A."/>
            <person name="Thomas B.C."/>
            <person name="Baker B.J."/>
            <person name="Piceno Y.M."/>
            <person name="Andersen G.L."/>
            <person name="Banfield J.F."/>
        </authorList>
    </citation>
    <scope>NUCLEOTIDE SEQUENCE [LARGE SCALE GENOMIC DNA]</scope>
    <source>
        <strain evidence="3">46_70</strain>
    </source>
</reference>
<dbReference type="SUPFAM" id="SSF51556">
    <property type="entry name" value="Metallo-dependent hydrolases"/>
    <property type="match status" value="1"/>
</dbReference>
<dbReference type="PANTHER" id="PTHR22642:SF2">
    <property type="entry name" value="PROTEIN LONG AFTER FAR-RED 3"/>
    <property type="match status" value="1"/>
</dbReference>
<dbReference type="GO" id="GO:0016810">
    <property type="term" value="F:hydrolase activity, acting on carbon-nitrogen (but not peptide) bonds"/>
    <property type="evidence" value="ECO:0007669"/>
    <property type="project" value="InterPro"/>
</dbReference>
<dbReference type="EMBL" id="DQBS01000143">
    <property type="protein sequence ID" value="HCO70154.1"/>
    <property type="molecule type" value="Genomic_DNA"/>
</dbReference>
<dbReference type="InterPro" id="IPR032466">
    <property type="entry name" value="Metal_Hydrolase"/>
</dbReference>
<protein>
    <submittedName>
        <fullName evidence="2 3">Amidohydrolase</fullName>
    </submittedName>
</protein>
<dbReference type="Proteomes" id="UP000264215">
    <property type="component" value="Unassembled WGS sequence"/>
</dbReference>
<evidence type="ECO:0000313" key="4">
    <source>
        <dbReference type="Proteomes" id="UP000055014"/>
    </source>
</evidence>
<dbReference type="InterPro" id="IPR011059">
    <property type="entry name" value="Metal-dep_hydrolase_composite"/>
</dbReference>
<gene>
    <name evidence="2" type="ORF">DIT26_06210</name>
    <name evidence="3" type="ORF">XE02_0110</name>
</gene>
<reference evidence="2 5" key="3">
    <citation type="journal article" date="2018" name="Nat. Biotechnol.">
        <title>A standardized bacterial taxonomy based on genome phylogeny substantially revises the tree of life.</title>
        <authorList>
            <person name="Parks D.H."/>
            <person name="Chuvochina M."/>
            <person name="Waite D.W."/>
            <person name="Rinke C."/>
            <person name="Skarshewski A."/>
            <person name="Chaumeil P.A."/>
            <person name="Hugenholtz P."/>
        </authorList>
    </citation>
    <scope>NUCLEOTIDE SEQUENCE [LARGE SCALE GENOMIC DNA]</scope>
    <source>
        <strain evidence="2">UBA9905</strain>
    </source>
</reference>
<sequence>MTDYSLKGGLIYSVEDGKYLRRDLYISAGVLSPAPSEGAMEIDIAGKFVYPGFVDSHAHLISTGRKDLGVNLEDCDSIESLAERLEVDREIVRARGWDQEVLGFMPVRKILDSITSRPAILTRRCGHIATVNSPLIKLFSLEELHGLDGSDIDLGLLKERALEELDRMIKLLPREVEEAIHAGTQAFLKYGVTAVHSDDYHGIDYELLMQSLSSTTNMRIYEKFCVSKEEQLDLIKLGQQFETPFFSLRAAKLYLDGSLGARTAAMITPYHDSPAERGVLYMTAEDLKPIVTRADREGIQVCVHVIGDRALEEALKAFEGSASESLKHRLIHVQIASEEQIKRMTDQRLTASIQPIFADSDKIIAPARFGPARMKDAYPFEKMRDMGVPLAISTDSPVESTSVIRNLTSADRFFARRDSIEMYSLDGHILANSAESFSLNYGDRADLFVINVDLLKATQDTPAEMTFVDGRLVYRL</sequence>
<dbReference type="Gene3D" id="3.10.310.70">
    <property type="match status" value="1"/>
</dbReference>
<dbReference type="InterPro" id="IPR013108">
    <property type="entry name" value="Amidohydro_3"/>
</dbReference>
<proteinExistence type="predicted"/>
<dbReference type="SUPFAM" id="SSF51338">
    <property type="entry name" value="Composite domain of metallo-dependent hydrolases"/>
    <property type="match status" value="1"/>
</dbReference>
<dbReference type="AlphaFoldDB" id="A0A101IA60"/>
<evidence type="ECO:0000313" key="2">
    <source>
        <dbReference type="EMBL" id="HCO70154.1"/>
    </source>
</evidence>
<name>A0A101IA60_9BACT</name>
<dbReference type="PATRIC" id="fig|1236046.5.peg.741"/>
<dbReference type="Pfam" id="PF07969">
    <property type="entry name" value="Amidohydro_3"/>
    <property type="match status" value="1"/>
</dbReference>
<evidence type="ECO:0000313" key="3">
    <source>
        <dbReference type="EMBL" id="KUK91324.1"/>
    </source>
</evidence>
<evidence type="ECO:0000313" key="5">
    <source>
        <dbReference type="Proteomes" id="UP000264215"/>
    </source>
</evidence>
<feature type="domain" description="Amidohydrolase 3" evidence="1">
    <location>
        <begin position="41"/>
        <end position="474"/>
    </location>
</feature>
<dbReference type="Gene3D" id="2.30.40.10">
    <property type="entry name" value="Urease, subunit C, domain 1"/>
    <property type="match status" value="1"/>
</dbReference>
<accession>A0A101IA60</accession>
<dbReference type="EMBL" id="LGGW01000004">
    <property type="protein sequence ID" value="KUK91324.1"/>
    <property type="molecule type" value="Genomic_DNA"/>
</dbReference>
<organism evidence="3 4">
    <name type="scientific">Mesotoga infera</name>
    <dbReference type="NCBI Taxonomy" id="1236046"/>
    <lineage>
        <taxon>Bacteria</taxon>
        <taxon>Thermotogati</taxon>
        <taxon>Thermotogota</taxon>
        <taxon>Thermotogae</taxon>
        <taxon>Kosmotogales</taxon>
        <taxon>Kosmotogaceae</taxon>
        <taxon>Mesotoga</taxon>
    </lineage>
</organism>
<keyword evidence="3" id="KW-0378">Hydrolase</keyword>
<reference evidence="4" key="2">
    <citation type="journal article" date="2015" name="MBio">
        <title>Genome-Resolved Metagenomic Analysis Reveals Roles for Candidate Phyla and Other Microbial Community Members in Biogeochemical Transformations in Oil Reservoirs.</title>
        <authorList>
            <person name="Hu P."/>
            <person name="Tom L."/>
            <person name="Singh A."/>
            <person name="Thomas B.C."/>
            <person name="Baker B.J."/>
            <person name="Piceno Y.M."/>
            <person name="Andersen G.L."/>
            <person name="Banfield J.F."/>
        </authorList>
    </citation>
    <scope>NUCLEOTIDE SEQUENCE [LARGE SCALE GENOMIC DNA]</scope>
</reference>